<dbReference type="SUPFAM" id="SSF53639">
    <property type="entry name" value="AraD/HMP-PK domain-like"/>
    <property type="match status" value="2"/>
</dbReference>
<reference evidence="4 7" key="2">
    <citation type="submission" date="2016-11" db="EMBL/GenBank/DDBJ databases">
        <title>Genomic analysis of Caldithrix abyssi and proposal of a novel bacterial phylum Caldithrichaeota.</title>
        <authorList>
            <person name="Kublanov I."/>
            <person name="Sigalova O."/>
            <person name="Gavrilov S."/>
            <person name="Lebedinsky A."/>
            <person name="Ivanova N."/>
            <person name="Daum C."/>
            <person name="Reddy T."/>
            <person name="Klenk H.P."/>
            <person name="Goker M."/>
            <person name="Reva O."/>
            <person name="Miroshnichenko M."/>
            <person name="Kyprides N."/>
            <person name="Woyke T."/>
            <person name="Gelfand M."/>
        </authorList>
    </citation>
    <scope>NUCLEOTIDE SEQUENCE [LARGE SCALE GENOMIC DNA]</scope>
    <source>
        <strain evidence="4 7">LF13</strain>
    </source>
</reference>
<feature type="domain" description="Class II aldolase/adducin N-terminal" evidence="3">
    <location>
        <begin position="10"/>
        <end position="186"/>
    </location>
</feature>
<feature type="domain" description="Class II aldolase/adducin N-terminal" evidence="3">
    <location>
        <begin position="229"/>
        <end position="402"/>
    </location>
</feature>
<dbReference type="GO" id="GO:0046872">
    <property type="term" value="F:metal ion binding"/>
    <property type="evidence" value="ECO:0007669"/>
    <property type="project" value="UniProtKB-KW"/>
</dbReference>
<evidence type="ECO:0000313" key="6">
    <source>
        <dbReference type="Proteomes" id="UP000004671"/>
    </source>
</evidence>
<evidence type="ECO:0000256" key="1">
    <source>
        <dbReference type="ARBA" id="ARBA00022723"/>
    </source>
</evidence>
<reference evidence="5 6" key="1">
    <citation type="submission" date="2011-09" db="EMBL/GenBank/DDBJ databases">
        <title>The permanent draft genome of Caldithrix abyssi DSM 13497.</title>
        <authorList>
            <consortium name="US DOE Joint Genome Institute (JGI-PGF)"/>
            <person name="Lucas S."/>
            <person name="Han J."/>
            <person name="Lapidus A."/>
            <person name="Bruce D."/>
            <person name="Goodwin L."/>
            <person name="Pitluck S."/>
            <person name="Peters L."/>
            <person name="Kyrpides N."/>
            <person name="Mavromatis K."/>
            <person name="Ivanova N."/>
            <person name="Mikhailova N."/>
            <person name="Chertkov O."/>
            <person name="Detter J.C."/>
            <person name="Tapia R."/>
            <person name="Han C."/>
            <person name="Land M."/>
            <person name="Hauser L."/>
            <person name="Markowitz V."/>
            <person name="Cheng J.-F."/>
            <person name="Hugenholtz P."/>
            <person name="Woyke T."/>
            <person name="Wu D."/>
            <person name="Spring S."/>
            <person name="Brambilla E."/>
            <person name="Klenk H.-P."/>
            <person name="Eisen J.A."/>
        </authorList>
    </citation>
    <scope>NUCLEOTIDE SEQUENCE [LARGE SCALE GENOMIC DNA]</scope>
    <source>
        <strain evidence="5 6">DSM 13497</strain>
    </source>
</reference>
<proteinExistence type="predicted"/>
<evidence type="ECO:0000313" key="4">
    <source>
        <dbReference type="EMBL" id="APF18557.1"/>
    </source>
</evidence>
<dbReference type="STRING" id="880073.Cabys_1808"/>
<keyword evidence="2" id="KW-0456">Lyase</keyword>
<organism evidence="5 6">
    <name type="scientific">Caldithrix abyssi DSM 13497</name>
    <dbReference type="NCBI Taxonomy" id="880073"/>
    <lineage>
        <taxon>Bacteria</taxon>
        <taxon>Pseudomonadati</taxon>
        <taxon>Calditrichota</taxon>
        <taxon>Calditrichia</taxon>
        <taxon>Calditrichales</taxon>
        <taxon>Calditrichaceae</taxon>
        <taxon>Caldithrix</taxon>
    </lineage>
</organism>
<evidence type="ECO:0000256" key="2">
    <source>
        <dbReference type="ARBA" id="ARBA00023239"/>
    </source>
</evidence>
<dbReference type="OrthoDB" id="9794581at2"/>
<dbReference type="InterPro" id="IPR050197">
    <property type="entry name" value="Aldolase_class_II_sugar_metab"/>
</dbReference>
<dbReference type="GO" id="GO:0005829">
    <property type="term" value="C:cytosol"/>
    <property type="evidence" value="ECO:0007669"/>
    <property type="project" value="TreeGrafter"/>
</dbReference>
<dbReference type="EMBL" id="CP018099">
    <property type="protein sequence ID" value="APF18557.1"/>
    <property type="molecule type" value="Genomic_DNA"/>
</dbReference>
<dbReference type="RefSeq" id="WP_006929906.1">
    <property type="nucleotide sequence ID" value="NZ_CM001402.1"/>
</dbReference>
<evidence type="ECO:0000313" key="7">
    <source>
        <dbReference type="Proteomes" id="UP000183868"/>
    </source>
</evidence>
<keyword evidence="6" id="KW-1185">Reference proteome</keyword>
<dbReference type="PaxDb" id="880073-Calab_2942"/>
<dbReference type="SMART" id="SM01007">
    <property type="entry name" value="Aldolase_II"/>
    <property type="match status" value="2"/>
</dbReference>
<dbReference type="PANTHER" id="PTHR22789:SF0">
    <property type="entry name" value="3-OXO-TETRONATE 4-PHOSPHATE DECARBOXYLASE-RELATED"/>
    <property type="match status" value="1"/>
</dbReference>
<dbReference type="InterPro" id="IPR036409">
    <property type="entry name" value="Aldolase_II/adducin_N_sf"/>
</dbReference>
<keyword evidence="1" id="KW-0479">Metal-binding</keyword>
<dbReference type="HOGENOM" id="CLU_640673_0_0_0"/>
<protein>
    <submittedName>
        <fullName evidence="5">Class II aldolase/adducin family protein</fullName>
    </submittedName>
    <submittedName>
        <fullName evidence="4">L-fuculose-phosphate aldolase</fullName>
    </submittedName>
</protein>
<dbReference type="Proteomes" id="UP000183868">
    <property type="component" value="Chromosome"/>
</dbReference>
<dbReference type="GO" id="GO:0016832">
    <property type="term" value="F:aldehyde-lyase activity"/>
    <property type="evidence" value="ECO:0007669"/>
    <property type="project" value="TreeGrafter"/>
</dbReference>
<evidence type="ECO:0000313" key="5">
    <source>
        <dbReference type="EMBL" id="EHO42549.1"/>
    </source>
</evidence>
<dbReference type="Gene3D" id="3.40.225.10">
    <property type="entry name" value="Class II aldolase/adducin N-terminal domain"/>
    <property type="match status" value="2"/>
</dbReference>
<dbReference type="KEGG" id="caby:Cabys_1808"/>
<evidence type="ECO:0000259" key="3">
    <source>
        <dbReference type="SMART" id="SM01007"/>
    </source>
</evidence>
<dbReference type="eggNOG" id="COG0235">
    <property type="taxonomic scope" value="Bacteria"/>
</dbReference>
<accession>H1XSK1</accession>
<name>H1XSK1_CALAY</name>
<sequence length="427" mass="47107">MHWQKQSPAEHIARTMEVIYSNGMTTLSGGNISVMTHDDQLWITPAGVDKGKVTADDMVCLNKEGTVKGKHRPSSELPFHQKIYRQRKDIKAVIHAHPPGLMAFSLAHELPDPEIIPSFGLSIGKIGYAAYALPGSQRLSVRIAEPFAAGCQAVLLENHGVVTAGATLWEAFHRLEALELLAAILIQAKRIGQIKKAACRSLLAEYAEGKETVEIETPASARAAKELKEEMVRFIMRGLNRRLLFSSLSVLSVRVNSTDFLITPADGGLVNITTHDLVLLSKGRSETGKRPHPFDRLHHTIYRQHAAIGTIIQSPAPHITAFAVSDQRFDSRLIPESYVVLRETLRVSLNDLRQNLQDLSSLLSAQRPALLLENEGVLITGANLLQAFDRLEVADFSARAMIDALTAGKINPIPQNEIREIEKKFLT</sequence>
<dbReference type="AlphaFoldDB" id="H1XSK1"/>
<gene>
    <name evidence="4" type="ORF">Cabys_1808</name>
    <name evidence="5" type="ORF">Calab_2942</name>
</gene>
<dbReference type="EMBL" id="CM001402">
    <property type="protein sequence ID" value="EHO42549.1"/>
    <property type="molecule type" value="Genomic_DNA"/>
</dbReference>
<dbReference type="Proteomes" id="UP000004671">
    <property type="component" value="Chromosome"/>
</dbReference>
<dbReference type="GO" id="GO:0019323">
    <property type="term" value="P:pentose catabolic process"/>
    <property type="evidence" value="ECO:0007669"/>
    <property type="project" value="TreeGrafter"/>
</dbReference>
<dbReference type="Pfam" id="PF00596">
    <property type="entry name" value="Aldolase_II"/>
    <property type="match status" value="2"/>
</dbReference>
<dbReference type="PANTHER" id="PTHR22789">
    <property type="entry name" value="FUCULOSE PHOSPHATE ALDOLASE"/>
    <property type="match status" value="1"/>
</dbReference>
<dbReference type="InterPro" id="IPR001303">
    <property type="entry name" value="Aldolase_II/adducin_N"/>
</dbReference>